<evidence type="ECO:0000259" key="8">
    <source>
        <dbReference type="Pfam" id="PF13359"/>
    </source>
</evidence>
<evidence type="ECO:0000256" key="7">
    <source>
        <dbReference type="ARBA" id="ARBA00023242"/>
    </source>
</evidence>
<dbReference type="GO" id="GO:0004518">
    <property type="term" value="F:nuclease activity"/>
    <property type="evidence" value="ECO:0007669"/>
    <property type="project" value="UniProtKB-KW"/>
</dbReference>
<organism evidence="9 10">
    <name type="scientific">Elysia crispata</name>
    <name type="common">lettuce slug</name>
    <dbReference type="NCBI Taxonomy" id="231223"/>
    <lineage>
        <taxon>Eukaryota</taxon>
        <taxon>Metazoa</taxon>
        <taxon>Spiralia</taxon>
        <taxon>Lophotrochozoa</taxon>
        <taxon>Mollusca</taxon>
        <taxon>Gastropoda</taxon>
        <taxon>Heterobranchia</taxon>
        <taxon>Euthyneura</taxon>
        <taxon>Panpulmonata</taxon>
        <taxon>Sacoglossa</taxon>
        <taxon>Placobranchoidea</taxon>
        <taxon>Plakobranchidae</taxon>
        <taxon>Elysia</taxon>
    </lineage>
</organism>
<protein>
    <recommendedName>
        <fullName evidence="8">DDE Tnp4 domain-containing protein</fullName>
    </recommendedName>
</protein>
<keyword evidence="4" id="KW-0540">Nuclease</keyword>
<dbReference type="Pfam" id="PF13359">
    <property type="entry name" value="DDE_Tnp_4"/>
    <property type="match status" value="1"/>
</dbReference>
<sequence length="389" mass="44203">MFGCLETATYLRHKIVLGSKRKYPIHPINTKREVFGEYHHLSDDLKEDAERFRSYYRMHPQTFSAILDIVRDDLQKEHGKPISPEERLTLTLRFLSTGISFRALAFSFRMGRSTVAKIIEETIAIIWKRLQPIYVKQPTKDSCINVAENFQKKCNFPNVIGAVDGKHIRIKAPANCGSNFFNYKSFFSIVLQGVADSDLKFVAVEVGAYGKESDGGIFSRSQIKRVLGTNTIQLPETGSDIALPYFLIGDSAYPLQPYCMTRISSNLTYERRIFNYRHSRARRCIECAFGVLAAKWRVLKTTIETRLETAEMIVLASVALHNAIICLEGTERSESDIEDWDDSSARTAAGCPDRARFHGRPSYYATWVPDQLVGYFTGAGKVSWQDNYV</sequence>
<evidence type="ECO:0000256" key="1">
    <source>
        <dbReference type="ARBA" id="ARBA00001968"/>
    </source>
</evidence>
<evidence type="ECO:0000313" key="9">
    <source>
        <dbReference type="EMBL" id="KAK3772915.1"/>
    </source>
</evidence>
<reference evidence="9" key="1">
    <citation type="journal article" date="2023" name="G3 (Bethesda)">
        <title>A reference genome for the long-term kleptoplast-retaining sea slug Elysia crispata morphotype clarki.</title>
        <authorList>
            <person name="Eastman K.E."/>
            <person name="Pendleton A.L."/>
            <person name="Shaikh M.A."/>
            <person name="Suttiyut T."/>
            <person name="Ogas R."/>
            <person name="Tomko P."/>
            <person name="Gavelis G."/>
            <person name="Widhalm J.R."/>
            <person name="Wisecaver J.H."/>
        </authorList>
    </citation>
    <scope>NUCLEOTIDE SEQUENCE</scope>
    <source>
        <strain evidence="9">ECLA1</strain>
    </source>
</reference>
<dbReference type="Proteomes" id="UP001283361">
    <property type="component" value="Unassembled WGS sequence"/>
</dbReference>
<gene>
    <name evidence="9" type="ORF">RRG08_024099</name>
</gene>
<comment type="cofactor">
    <cofactor evidence="1">
        <name>a divalent metal cation</name>
        <dbReference type="ChEBI" id="CHEBI:60240"/>
    </cofactor>
</comment>
<comment type="caution">
    <text evidence="9">The sequence shown here is derived from an EMBL/GenBank/DDBJ whole genome shotgun (WGS) entry which is preliminary data.</text>
</comment>
<dbReference type="EMBL" id="JAWDGP010003588">
    <property type="protein sequence ID" value="KAK3772915.1"/>
    <property type="molecule type" value="Genomic_DNA"/>
</dbReference>
<keyword evidence="6" id="KW-0378">Hydrolase</keyword>
<keyword evidence="7" id="KW-0539">Nucleus</keyword>
<dbReference type="PANTHER" id="PTHR22930:SF269">
    <property type="entry name" value="NUCLEASE HARBI1-LIKE PROTEIN"/>
    <property type="match status" value="1"/>
</dbReference>
<evidence type="ECO:0000256" key="4">
    <source>
        <dbReference type="ARBA" id="ARBA00022722"/>
    </source>
</evidence>
<evidence type="ECO:0000256" key="2">
    <source>
        <dbReference type="ARBA" id="ARBA00004123"/>
    </source>
</evidence>
<dbReference type="InterPro" id="IPR027806">
    <property type="entry name" value="HARBI1_dom"/>
</dbReference>
<evidence type="ECO:0000313" key="10">
    <source>
        <dbReference type="Proteomes" id="UP001283361"/>
    </source>
</evidence>
<comment type="similarity">
    <text evidence="3">Belongs to the HARBI1 family.</text>
</comment>
<dbReference type="GO" id="GO:0016787">
    <property type="term" value="F:hydrolase activity"/>
    <property type="evidence" value="ECO:0007669"/>
    <property type="project" value="UniProtKB-KW"/>
</dbReference>
<dbReference type="GO" id="GO:0005634">
    <property type="term" value="C:nucleus"/>
    <property type="evidence" value="ECO:0007669"/>
    <property type="project" value="UniProtKB-SubCell"/>
</dbReference>
<evidence type="ECO:0000256" key="6">
    <source>
        <dbReference type="ARBA" id="ARBA00022801"/>
    </source>
</evidence>
<keyword evidence="5" id="KW-0479">Metal-binding</keyword>
<evidence type="ECO:0000256" key="5">
    <source>
        <dbReference type="ARBA" id="ARBA00022723"/>
    </source>
</evidence>
<comment type="subcellular location">
    <subcellularLocation>
        <location evidence="2">Nucleus</location>
    </subcellularLocation>
</comment>
<dbReference type="PANTHER" id="PTHR22930">
    <property type="match status" value="1"/>
</dbReference>
<feature type="domain" description="DDE Tnp4" evidence="8">
    <location>
        <begin position="163"/>
        <end position="322"/>
    </location>
</feature>
<dbReference type="GO" id="GO:0046872">
    <property type="term" value="F:metal ion binding"/>
    <property type="evidence" value="ECO:0007669"/>
    <property type="project" value="UniProtKB-KW"/>
</dbReference>
<dbReference type="InterPro" id="IPR045249">
    <property type="entry name" value="HARBI1-like"/>
</dbReference>
<proteinExistence type="inferred from homology"/>
<keyword evidence="10" id="KW-1185">Reference proteome</keyword>
<dbReference type="AlphaFoldDB" id="A0AAE0ZP71"/>
<accession>A0AAE0ZP71</accession>
<evidence type="ECO:0000256" key="3">
    <source>
        <dbReference type="ARBA" id="ARBA00006958"/>
    </source>
</evidence>
<name>A0AAE0ZP71_9GAST</name>